<dbReference type="Proteomes" id="UP000185746">
    <property type="component" value="Chromosome"/>
</dbReference>
<dbReference type="PANTHER" id="PTHR34070">
    <property type="entry name" value="ARMADILLO-TYPE FOLD"/>
    <property type="match status" value="1"/>
</dbReference>
<keyword evidence="2" id="KW-1185">Reference proteome</keyword>
<proteinExistence type="predicted"/>
<dbReference type="PANTHER" id="PTHR34070:SF1">
    <property type="entry name" value="DNA ALKYLATION REPAIR PROTEIN"/>
    <property type="match status" value="1"/>
</dbReference>
<dbReference type="Pfam" id="PF08713">
    <property type="entry name" value="DNA_alkylation"/>
    <property type="match status" value="1"/>
</dbReference>
<dbReference type="KEGG" id="surl:BI350_10805"/>
<protein>
    <submittedName>
        <fullName evidence="1">DNA alkylation repair protein</fullName>
    </submittedName>
</protein>
<dbReference type="SUPFAM" id="SSF48371">
    <property type="entry name" value="ARM repeat"/>
    <property type="match status" value="1"/>
</dbReference>
<dbReference type="EMBL" id="CP017560">
    <property type="protein sequence ID" value="AOV07977.1"/>
    <property type="molecule type" value="Genomic_DNA"/>
</dbReference>
<dbReference type="RefSeq" id="WP_075528126.1">
    <property type="nucleotide sequence ID" value="NZ_CP017560.1"/>
</dbReference>
<accession>A0A1D8JGY7</accession>
<evidence type="ECO:0000313" key="2">
    <source>
        <dbReference type="Proteomes" id="UP000185746"/>
    </source>
</evidence>
<dbReference type="InterPro" id="IPR016024">
    <property type="entry name" value="ARM-type_fold"/>
</dbReference>
<organism evidence="1 2">
    <name type="scientific">Sporosarcina ureilytica</name>
    <dbReference type="NCBI Taxonomy" id="298596"/>
    <lineage>
        <taxon>Bacteria</taxon>
        <taxon>Bacillati</taxon>
        <taxon>Bacillota</taxon>
        <taxon>Bacilli</taxon>
        <taxon>Bacillales</taxon>
        <taxon>Caryophanaceae</taxon>
        <taxon>Sporosarcina</taxon>
    </lineage>
</organism>
<gene>
    <name evidence="1" type="ORF">BI350_10805</name>
</gene>
<dbReference type="InterPro" id="IPR014825">
    <property type="entry name" value="DNA_alkylation"/>
</dbReference>
<dbReference type="AlphaFoldDB" id="A0A1D8JGY7"/>
<dbReference type="Gene3D" id="1.25.40.290">
    <property type="entry name" value="ARM repeat domains"/>
    <property type="match status" value="1"/>
</dbReference>
<sequence>MNLHNIFTDLEKNTDIEKAKQMEKYMKNNFRFLGIQTPLRKEITKSYFSEAKKVKNIDWEFIDTCWKKSYREAQYVAIDYLKMMNKFLEIEDVDKIKLLLVNKSWWDSVDGLHRIIGDLALKHPALDQMMIEWSKDENIWLRRIAINHQMFRKEKMKEELLEKILINNFESEEFFINKAIGWTLRDYSKTNPTWVIQFIDKHREKLSPLSIREGSKYISI</sequence>
<dbReference type="Gene3D" id="1.20.1660.10">
    <property type="entry name" value="Hypothetical protein (EF3068)"/>
    <property type="match status" value="1"/>
</dbReference>
<evidence type="ECO:0000313" key="1">
    <source>
        <dbReference type="EMBL" id="AOV07977.1"/>
    </source>
</evidence>
<reference evidence="1 2" key="1">
    <citation type="submission" date="2016-09" db="EMBL/GenBank/DDBJ databases">
        <title>Complete genome sequence of the Lysinibacillus sphaericus LMG 22257, a specie of Bacillus with ureolytic activity that can effectively biodeposit calcium carbonate.</title>
        <authorList>
            <person name="Yan W."/>
        </authorList>
    </citation>
    <scope>NUCLEOTIDE SEQUENCE [LARGE SCALE GENOMIC DNA]</scope>
    <source>
        <strain evidence="1 2">LMG 22257</strain>
    </source>
</reference>
<name>A0A1D8JGY7_9BACL</name>
<dbReference type="CDD" id="cd07064">
    <property type="entry name" value="AlkD_like_1"/>
    <property type="match status" value="1"/>
</dbReference>